<dbReference type="AlphaFoldDB" id="A0A098E8M0"/>
<proteinExistence type="predicted"/>
<reference evidence="1" key="1">
    <citation type="submission" date="2014-09" db="EMBL/GenBank/DDBJ databases">
        <authorList>
            <person name="Probst J Alexander"/>
        </authorList>
    </citation>
    <scope>NUCLEOTIDE SEQUENCE</scope>
</reference>
<name>A0A098E8M0_9ZZZZ</name>
<sequence length="77" mass="9458">MCKYSLCNRKEHKDGFCIFHCDKKNFTEKEITEFNEEFNEEFERREKDENSVLNFGLNIKFYHYLFSTTEKLVVIKM</sequence>
<dbReference type="EMBL" id="CCXY01000083">
    <property type="protein sequence ID" value="CEG11846.1"/>
    <property type="molecule type" value="Genomic_DNA"/>
</dbReference>
<evidence type="ECO:0000313" key="1">
    <source>
        <dbReference type="EMBL" id="CEG11846.1"/>
    </source>
</evidence>
<organism evidence="1">
    <name type="scientific">groundwater metagenome</name>
    <dbReference type="NCBI Taxonomy" id="717931"/>
    <lineage>
        <taxon>unclassified sequences</taxon>
        <taxon>metagenomes</taxon>
        <taxon>ecological metagenomes</taxon>
    </lineage>
</organism>
<gene>
    <name evidence="1" type="ORF">MSIBF_A1730015</name>
</gene>
<protein>
    <submittedName>
        <fullName evidence="1">Uncharacterized protein</fullName>
    </submittedName>
</protein>
<accession>A0A098E8M0</accession>